<dbReference type="Pfam" id="PF01321">
    <property type="entry name" value="Creatinase_N"/>
    <property type="match status" value="1"/>
</dbReference>
<dbReference type="SUPFAM" id="SSF53092">
    <property type="entry name" value="Creatinase/prolidase N-terminal domain"/>
    <property type="match status" value="1"/>
</dbReference>
<feature type="domain" description="Creatinase N-terminal" evidence="1">
    <location>
        <begin position="19"/>
        <end position="83"/>
    </location>
</feature>
<dbReference type="Gene3D" id="3.40.350.10">
    <property type="entry name" value="Creatinase/prolidase N-terminal domain"/>
    <property type="match status" value="1"/>
</dbReference>
<evidence type="ECO:0000313" key="2">
    <source>
        <dbReference type="EMBL" id="TXJ11446.1"/>
    </source>
</evidence>
<proteinExistence type="predicted"/>
<dbReference type="RefSeq" id="WP_147758420.1">
    <property type="nucleotide sequence ID" value="NZ_SAXT01000005.1"/>
</dbReference>
<dbReference type="InterPro" id="IPR000587">
    <property type="entry name" value="Creatinase_N"/>
</dbReference>
<dbReference type="EMBL" id="SAXT01000005">
    <property type="protein sequence ID" value="TXJ11446.1"/>
    <property type="molecule type" value="Genomic_DNA"/>
</dbReference>
<evidence type="ECO:0000259" key="1">
    <source>
        <dbReference type="Pfam" id="PF01321"/>
    </source>
</evidence>
<reference evidence="2 3" key="1">
    <citation type="journal article" date="1992" name="Lakartidningen">
        <title>[Penicillin V and not amoxicillin is the first choice preparation in acute otitis].</title>
        <authorList>
            <person name="Kamme C."/>
            <person name="Lundgren K."/>
            <person name="Prellner K."/>
        </authorList>
    </citation>
    <scope>NUCLEOTIDE SEQUENCE [LARGE SCALE GENOMIC DNA]</scope>
    <source>
        <strain evidence="2 3">W1</strain>
    </source>
</reference>
<dbReference type="AlphaFoldDB" id="A0A5C8CEP8"/>
<comment type="caution">
    <text evidence="2">The sequence shown here is derived from an EMBL/GenBank/DDBJ whole genome shotgun (WGS) entry which is preliminary data.</text>
</comment>
<protein>
    <recommendedName>
        <fullName evidence="1">Creatinase N-terminal domain-containing protein</fullName>
    </recommendedName>
</protein>
<name>A0A5C8CEP8_9SPIR</name>
<sequence length="100" mass="11820">MLKITESKENKKFDYDNRIKRLRNLTKETILITKNENIFYLTGFKGTAGWLLIHNSKKYLLVDSRYFEQATKITHKTSVVLASNNYEGALFCIFILIEYF</sequence>
<dbReference type="InterPro" id="IPR029149">
    <property type="entry name" value="Creatin/AminoP/Spt16_N"/>
</dbReference>
<organism evidence="2 3">
    <name type="scientific">Brachyspira aalborgi</name>
    <dbReference type="NCBI Taxonomy" id="29522"/>
    <lineage>
        <taxon>Bacteria</taxon>
        <taxon>Pseudomonadati</taxon>
        <taxon>Spirochaetota</taxon>
        <taxon>Spirochaetia</taxon>
        <taxon>Brachyspirales</taxon>
        <taxon>Brachyspiraceae</taxon>
        <taxon>Brachyspira</taxon>
    </lineage>
</organism>
<gene>
    <name evidence="2" type="ORF">EPJ80_06900</name>
</gene>
<accession>A0A5C8CEP8</accession>
<evidence type="ECO:0000313" key="3">
    <source>
        <dbReference type="Proteomes" id="UP000325116"/>
    </source>
</evidence>
<dbReference type="Proteomes" id="UP000325116">
    <property type="component" value="Unassembled WGS sequence"/>
</dbReference>